<feature type="chain" id="PRO_5016669517" description="Apple domain-containing protein" evidence="2">
    <location>
        <begin position="20"/>
        <end position="197"/>
    </location>
</feature>
<feature type="region of interest" description="Disordered" evidence="1">
    <location>
        <begin position="51"/>
        <end position="74"/>
    </location>
</feature>
<dbReference type="EMBL" id="QKXC01000116">
    <property type="protein sequence ID" value="RBR19249.1"/>
    <property type="molecule type" value="Genomic_DNA"/>
</dbReference>
<dbReference type="GeneID" id="41995155"/>
<evidence type="ECO:0000313" key="3">
    <source>
        <dbReference type="EMBL" id="RBR19249.1"/>
    </source>
</evidence>
<feature type="signal peptide" evidence="2">
    <location>
        <begin position="1"/>
        <end position="19"/>
    </location>
</feature>
<comment type="caution">
    <text evidence="3">The sequence shown here is derived from an EMBL/GenBank/DDBJ whole genome shotgun (WGS) entry which is preliminary data.</text>
</comment>
<protein>
    <recommendedName>
        <fullName evidence="5">Apple domain-containing protein</fullName>
    </recommendedName>
</protein>
<name>A0A366RQ74_9HYPO</name>
<dbReference type="RefSeq" id="XP_031016174.1">
    <property type="nucleotide sequence ID" value="XM_031159859.1"/>
</dbReference>
<feature type="compositionally biased region" description="Low complexity" evidence="1">
    <location>
        <begin position="51"/>
        <end position="64"/>
    </location>
</feature>
<evidence type="ECO:0000256" key="1">
    <source>
        <dbReference type="SAM" id="MobiDB-lite"/>
    </source>
</evidence>
<dbReference type="Proteomes" id="UP000253153">
    <property type="component" value="Unassembled WGS sequence"/>
</dbReference>
<dbReference type="OrthoDB" id="5106184at2759"/>
<keyword evidence="4" id="KW-1185">Reference proteome</keyword>
<sequence>MVHYKSLFVALAAVSTVAAGPCKAITSSVQSTTAAVSEVATSTTVSETSVAETTATSAAESTSTNVQDPTTTSASETDATIIDETIITTAPTTTIDIVPTTTTAEATTSAAAPADNVCGITGFFVTDHEMTFLLSPGIKNSAKECLEGCAAFDGCEVIAFYDSFESPGRCEYFSGELITDGMVTWYKWYDVGCLAEM</sequence>
<keyword evidence="2" id="KW-0732">Signal</keyword>
<accession>A0A366RQ74</accession>
<evidence type="ECO:0000256" key="2">
    <source>
        <dbReference type="SAM" id="SignalP"/>
    </source>
</evidence>
<gene>
    <name evidence="3" type="ORF">FIESC28_05714</name>
</gene>
<proteinExistence type="predicted"/>
<reference evidence="3 4" key="1">
    <citation type="submission" date="2018-06" db="EMBL/GenBank/DDBJ databases">
        <title>Fusarium incarnatum-equiseti species complex species 28.</title>
        <authorList>
            <person name="Gardiner D.M."/>
        </authorList>
    </citation>
    <scope>NUCLEOTIDE SEQUENCE [LARGE SCALE GENOMIC DNA]</scope>
    <source>
        <strain evidence="3 4">FIESC_28</strain>
    </source>
</reference>
<evidence type="ECO:0008006" key="5">
    <source>
        <dbReference type="Google" id="ProtNLM"/>
    </source>
</evidence>
<feature type="compositionally biased region" description="Polar residues" evidence="1">
    <location>
        <begin position="65"/>
        <end position="74"/>
    </location>
</feature>
<organism evidence="3 4">
    <name type="scientific">Fusarium coffeatum</name>
    <dbReference type="NCBI Taxonomy" id="231269"/>
    <lineage>
        <taxon>Eukaryota</taxon>
        <taxon>Fungi</taxon>
        <taxon>Dikarya</taxon>
        <taxon>Ascomycota</taxon>
        <taxon>Pezizomycotina</taxon>
        <taxon>Sordariomycetes</taxon>
        <taxon>Hypocreomycetidae</taxon>
        <taxon>Hypocreales</taxon>
        <taxon>Nectriaceae</taxon>
        <taxon>Fusarium</taxon>
        <taxon>Fusarium incarnatum-equiseti species complex</taxon>
    </lineage>
</organism>
<dbReference type="AlphaFoldDB" id="A0A366RQ74"/>
<evidence type="ECO:0000313" key="4">
    <source>
        <dbReference type="Proteomes" id="UP000253153"/>
    </source>
</evidence>